<evidence type="ECO:0000256" key="7">
    <source>
        <dbReference type="ARBA" id="ARBA00023002"/>
    </source>
</evidence>
<dbReference type="SMART" id="SM00702">
    <property type="entry name" value="P4Hc"/>
    <property type="match status" value="1"/>
</dbReference>
<dbReference type="InterPro" id="IPR006620">
    <property type="entry name" value="Pro_4_hyd_alph"/>
</dbReference>
<name>A0AAP0IIK2_9MAGN</name>
<gene>
    <name evidence="10" type="ORF">Sjap_014702</name>
</gene>
<reference evidence="10 11" key="1">
    <citation type="submission" date="2024-01" db="EMBL/GenBank/DDBJ databases">
        <title>Genome assemblies of Stephania.</title>
        <authorList>
            <person name="Yang L."/>
        </authorList>
    </citation>
    <scope>NUCLEOTIDE SEQUENCE [LARGE SCALE GENOMIC DNA]</scope>
    <source>
        <strain evidence="10">QJT</strain>
        <tissue evidence="10">Leaf</tissue>
    </source>
</reference>
<evidence type="ECO:0000256" key="4">
    <source>
        <dbReference type="ARBA" id="ARBA00022723"/>
    </source>
</evidence>
<dbReference type="GO" id="GO:0031418">
    <property type="term" value="F:L-ascorbic acid binding"/>
    <property type="evidence" value="ECO:0007669"/>
    <property type="project" value="InterPro"/>
</dbReference>
<evidence type="ECO:0000256" key="5">
    <source>
        <dbReference type="ARBA" id="ARBA00022737"/>
    </source>
</evidence>
<evidence type="ECO:0000256" key="1">
    <source>
        <dbReference type="ARBA" id="ARBA00001961"/>
    </source>
</evidence>
<dbReference type="Gene3D" id="2.60.120.620">
    <property type="entry name" value="q2cbj1_9rhob like domain"/>
    <property type="match status" value="1"/>
</dbReference>
<dbReference type="PANTHER" id="PTHR14049:SF9">
    <property type="entry name" value="PROCOLLAGEN-PROLINE 3-DIOXYGENASE"/>
    <property type="match status" value="1"/>
</dbReference>
<evidence type="ECO:0000313" key="11">
    <source>
        <dbReference type="Proteomes" id="UP001417504"/>
    </source>
</evidence>
<evidence type="ECO:0000256" key="6">
    <source>
        <dbReference type="ARBA" id="ARBA00022964"/>
    </source>
</evidence>
<evidence type="ECO:0000313" key="10">
    <source>
        <dbReference type="EMBL" id="KAK9115755.1"/>
    </source>
</evidence>
<keyword evidence="4" id="KW-0479">Metal-binding</keyword>
<organism evidence="10 11">
    <name type="scientific">Stephania japonica</name>
    <dbReference type="NCBI Taxonomy" id="461633"/>
    <lineage>
        <taxon>Eukaryota</taxon>
        <taxon>Viridiplantae</taxon>
        <taxon>Streptophyta</taxon>
        <taxon>Embryophyta</taxon>
        <taxon>Tracheophyta</taxon>
        <taxon>Spermatophyta</taxon>
        <taxon>Magnoliopsida</taxon>
        <taxon>Ranunculales</taxon>
        <taxon>Menispermaceae</taxon>
        <taxon>Menispermoideae</taxon>
        <taxon>Cissampelideae</taxon>
        <taxon>Stephania</taxon>
    </lineage>
</organism>
<dbReference type="InterPro" id="IPR039575">
    <property type="entry name" value="P3H"/>
</dbReference>
<evidence type="ECO:0000256" key="8">
    <source>
        <dbReference type="ARBA" id="ARBA00023004"/>
    </source>
</evidence>
<dbReference type="EMBL" id="JBBNAE010000006">
    <property type="protein sequence ID" value="KAK9115755.1"/>
    <property type="molecule type" value="Genomic_DNA"/>
</dbReference>
<keyword evidence="6" id="KW-0223">Dioxygenase</keyword>
<dbReference type="Pfam" id="PF13640">
    <property type="entry name" value="2OG-FeII_Oxy_3"/>
    <property type="match status" value="1"/>
</dbReference>
<keyword evidence="7" id="KW-0560">Oxidoreductase</keyword>
<dbReference type="Proteomes" id="UP001417504">
    <property type="component" value="Unassembled WGS sequence"/>
</dbReference>
<dbReference type="GO" id="GO:0005506">
    <property type="term" value="F:iron ion binding"/>
    <property type="evidence" value="ECO:0007669"/>
    <property type="project" value="InterPro"/>
</dbReference>
<feature type="domain" description="Fe2OG dioxygenase" evidence="9">
    <location>
        <begin position="152"/>
        <end position="257"/>
    </location>
</feature>
<dbReference type="AlphaFoldDB" id="A0AAP0IIK2"/>
<proteinExistence type="predicted"/>
<dbReference type="PROSITE" id="PS51471">
    <property type="entry name" value="FE2OG_OXY"/>
    <property type="match status" value="1"/>
</dbReference>
<dbReference type="InterPro" id="IPR005123">
    <property type="entry name" value="Oxoglu/Fe-dep_dioxygenase_dom"/>
</dbReference>
<dbReference type="EC" id="1.14.11.7" evidence="3"/>
<keyword evidence="11" id="KW-1185">Reference proteome</keyword>
<evidence type="ECO:0000259" key="9">
    <source>
        <dbReference type="PROSITE" id="PS51471"/>
    </source>
</evidence>
<keyword evidence="8" id="KW-0408">Iron</keyword>
<sequence length="479" mass="54262">MCQTNKADIPTPLKKCVDLFIRHLFRGVDSVRPTPVCKDIGVRVRVRVRVMGVWGDKVLPLKFFEDGSRPAPRRNGNGMAEFDTDHPRLHLHNFLSLQTCKELEFIHNSCSTVGYRPNVFSTTLSHLIATNCAHLIVPFVPIRDRVKDRVEEFFGCEFELFVEFTGLISWCKGSSIGWHSDDGRSYLKQRDFTAVCYLNNQGKDFNGGGLHFQSGKPSTVLPVAGDVVIYTADSRNIHCVDEITAGERLALNLWFSRDASHDEDRKLIALLGQCIGHDIDVNPSPFLPLPASCNMYWFSTEEAPGQQSGFGISWARLYVLGYTFYFHEDEIRNSTSTSDCHLLELLARPLRLARGGEIYEKEFNNSLHALQVVQFYFWKTSELRKINAENEDLSMLLLKKSLPEMRNSLISVNLGDEVLAATVFGHKSFVVNKHLVFDWAGFFAAVVAWESYSAELYKKLCSSLSHWISNESIFCVPEA</sequence>
<dbReference type="PANTHER" id="PTHR14049">
    <property type="entry name" value="LEPRECAN 1"/>
    <property type="match status" value="1"/>
</dbReference>
<comment type="caution">
    <text evidence="10">The sequence shown here is derived from an EMBL/GenBank/DDBJ whole genome shotgun (WGS) entry which is preliminary data.</text>
</comment>
<evidence type="ECO:0000256" key="2">
    <source>
        <dbReference type="ARBA" id="ARBA00001962"/>
    </source>
</evidence>
<protein>
    <recommendedName>
        <fullName evidence="3">procollagen-proline 3-dioxygenase</fullName>
        <ecNumber evidence="3">1.14.11.7</ecNumber>
    </recommendedName>
</protein>
<evidence type="ECO:0000256" key="3">
    <source>
        <dbReference type="ARBA" id="ARBA00012262"/>
    </source>
</evidence>
<comment type="cofactor">
    <cofactor evidence="2">
        <name>Fe cation</name>
        <dbReference type="ChEBI" id="CHEBI:24875"/>
    </cofactor>
</comment>
<keyword evidence="5" id="KW-0677">Repeat</keyword>
<accession>A0AAP0IIK2</accession>
<comment type="cofactor">
    <cofactor evidence="1">
        <name>L-ascorbate</name>
        <dbReference type="ChEBI" id="CHEBI:38290"/>
    </cofactor>
</comment>
<dbReference type="GO" id="GO:0019797">
    <property type="term" value="F:procollagen-proline 3-dioxygenase activity"/>
    <property type="evidence" value="ECO:0007669"/>
    <property type="project" value="UniProtKB-EC"/>
</dbReference>
<dbReference type="GO" id="GO:0032963">
    <property type="term" value="P:collagen metabolic process"/>
    <property type="evidence" value="ECO:0007669"/>
    <property type="project" value="InterPro"/>
</dbReference>
<dbReference type="InterPro" id="IPR044862">
    <property type="entry name" value="Pro_4_hyd_alph_FE2OG_OXY"/>
</dbReference>